<feature type="transmembrane region" description="Helical" evidence="10">
    <location>
        <begin position="285"/>
        <end position="303"/>
    </location>
</feature>
<dbReference type="EMBL" id="CP093313">
    <property type="protein sequence ID" value="UWZ84952.1"/>
    <property type="molecule type" value="Genomic_DNA"/>
</dbReference>
<sequence length="588" mass="63427">MQETSAHSVIVEDGQSEHSRAGWPVSLNALRNVFREERLFLILSVFIGILSGLAVVCFRFSIEWCRIYLLGSGTNLSPVRLFLAPTLTGLAIAVLVIHVFPLARGSGVNQTKAALYIFNGYIPFRTAVGKFITSALAIGSGFSLGPEDPSLQIGACIASAVGSGMRLSRDRMRLIAPVGAAAGLAAAFNAPISAVLFVIEEVIGRWTAGILGSVVLSAISSVVVTRWFLGSESLFRIPPVELKRPSELIAYAILGIVGGVASVVFAGGIGYLRPRFRELAPWTQYIQPAVAGLLIGLIGYLGAPQVMGAGYEYMDEAIHGHFTWQFLAILAGLKILATLLSFVSGTPGGMFAPTLFIGAMLGAAVGGAEHVILPQFSFSPGTYALVGMGVLFAGFLRAPMTSVFMVLEVSGNYSIIVPVIVANTFAYVIARGLQPTPIFDVLTRQDGLELPSMEEQREESILRVEDAMRPPTDPVIDGEDTVDRAARVFQETQRDALLVRLKPNGWSNVGRDELNTFRQEGKGAEPLGSLLQARHVPGLHPDHPLDMALRYVDRWQLVPVVNRANLRELVGVVTQRDVLERYRDFGGE</sequence>
<evidence type="ECO:0000256" key="7">
    <source>
        <dbReference type="ARBA" id="ARBA00023173"/>
    </source>
</evidence>
<dbReference type="AlphaFoldDB" id="A0A9J7BQI8"/>
<feature type="transmembrane region" description="Helical" evidence="10">
    <location>
        <begin position="205"/>
        <end position="229"/>
    </location>
</feature>
<keyword evidence="8" id="KW-0868">Chloride</keyword>
<keyword evidence="13" id="KW-1185">Reference proteome</keyword>
<evidence type="ECO:0000256" key="1">
    <source>
        <dbReference type="ARBA" id="ARBA00004141"/>
    </source>
</evidence>
<evidence type="ECO:0000256" key="8">
    <source>
        <dbReference type="ARBA" id="ARBA00023214"/>
    </source>
</evidence>
<dbReference type="Gene3D" id="1.10.3080.10">
    <property type="entry name" value="Clc chloride channel"/>
    <property type="match status" value="1"/>
</dbReference>
<feature type="transmembrane region" description="Helical" evidence="10">
    <location>
        <begin position="324"/>
        <end position="344"/>
    </location>
</feature>
<evidence type="ECO:0000256" key="5">
    <source>
        <dbReference type="ARBA" id="ARBA00023065"/>
    </source>
</evidence>
<accession>A0A9J7BQI8</accession>
<evidence type="ECO:0000256" key="10">
    <source>
        <dbReference type="SAM" id="Phobius"/>
    </source>
</evidence>
<dbReference type="InterPro" id="IPR014743">
    <property type="entry name" value="Cl-channel_core"/>
</dbReference>
<dbReference type="GO" id="GO:0005254">
    <property type="term" value="F:chloride channel activity"/>
    <property type="evidence" value="ECO:0007669"/>
    <property type="project" value="UniProtKB-KW"/>
</dbReference>
<feature type="transmembrane region" description="Helical" evidence="10">
    <location>
        <begin position="249"/>
        <end position="273"/>
    </location>
</feature>
<evidence type="ECO:0000313" key="12">
    <source>
        <dbReference type="EMBL" id="UWZ84952.1"/>
    </source>
</evidence>
<feature type="transmembrane region" description="Helical" evidence="10">
    <location>
        <begin position="413"/>
        <end position="430"/>
    </location>
</feature>
<evidence type="ECO:0000256" key="2">
    <source>
        <dbReference type="ARBA" id="ARBA00022448"/>
    </source>
</evidence>
<dbReference type="InterPro" id="IPR001807">
    <property type="entry name" value="ClC"/>
</dbReference>
<keyword evidence="3 10" id="KW-0812">Transmembrane</keyword>
<dbReference type="SUPFAM" id="SSF81340">
    <property type="entry name" value="Clc chloride channel"/>
    <property type="match status" value="1"/>
</dbReference>
<dbReference type="InterPro" id="IPR046342">
    <property type="entry name" value="CBS_dom_sf"/>
</dbReference>
<keyword evidence="2" id="KW-0813">Transport</keyword>
<feature type="transmembrane region" description="Helical" evidence="10">
    <location>
        <begin position="174"/>
        <end position="199"/>
    </location>
</feature>
<dbReference type="InterPro" id="IPR050368">
    <property type="entry name" value="ClC-type_chloride_channel"/>
</dbReference>
<keyword evidence="5" id="KW-0406">Ion transport</keyword>
<evidence type="ECO:0000313" key="13">
    <source>
        <dbReference type="Proteomes" id="UP001059380"/>
    </source>
</evidence>
<dbReference type="RefSeq" id="WP_260794458.1">
    <property type="nucleotide sequence ID" value="NZ_CP093313.1"/>
</dbReference>
<dbReference type="CDD" id="cd00400">
    <property type="entry name" value="Voltage_gated_ClC"/>
    <property type="match status" value="1"/>
</dbReference>
<dbReference type="SUPFAM" id="SSF54631">
    <property type="entry name" value="CBS-domain pair"/>
    <property type="match status" value="1"/>
</dbReference>
<comment type="subcellular location">
    <subcellularLocation>
        <location evidence="1">Membrane</location>
        <topology evidence="1">Multi-pass membrane protein</topology>
    </subcellularLocation>
</comment>
<feature type="transmembrane region" description="Helical" evidence="10">
    <location>
        <begin position="350"/>
        <end position="373"/>
    </location>
</feature>
<keyword evidence="7" id="KW-0869">Chloride channel</keyword>
<gene>
    <name evidence="12" type="ORF">MOP44_03190</name>
</gene>
<dbReference type="Pfam" id="PF00571">
    <property type="entry name" value="CBS"/>
    <property type="match status" value="1"/>
</dbReference>
<evidence type="ECO:0000256" key="3">
    <source>
        <dbReference type="ARBA" id="ARBA00022692"/>
    </source>
</evidence>
<feature type="transmembrane region" description="Helical" evidence="10">
    <location>
        <begin position="385"/>
        <end position="407"/>
    </location>
</feature>
<keyword evidence="6 10" id="KW-0472">Membrane</keyword>
<evidence type="ECO:0000256" key="9">
    <source>
        <dbReference type="ARBA" id="ARBA00023303"/>
    </source>
</evidence>
<feature type="transmembrane region" description="Helical" evidence="10">
    <location>
        <begin position="82"/>
        <end position="103"/>
    </location>
</feature>
<protein>
    <submittedName>
        <fullName evidence="12">Chloride channel protein</fullName>
    </submittedName>
</protein>
<dbReference type="PANTHER" id="PTHR43427">
    <property type="entry name" value="CHLORIDE CHANNEL PROTEIN CLC-E"/>
    <property type="match status" value="1"/>
</dbReference>
<dbReference type="GO" id="GO:0034707">
    <property type="term" value="C:chloride channel complex"/>
    <property type="evidence" value="ECO:0007669"/>
    <property type="project" value="UniProtKB-KW"/>
</dbReference>
<dbReference type="KEGG" id="orp:MOP44_03190"/>
<dbReference type="PANTHER" id="PTHR43427:SF6">
    <property type="entry name" value="CHLORIDE CHANNEL PROTEIN CLC-E"/>
    <property type="match status" value="1"/>
</dbReference>
<feature type="transmembrane region" description="Helical" evidence="10">
    <location>
        <begin position="39"/>
        <end position="62"/>
    </location>
</feature>
<keyword evidence="9" id="KW-0407">Ion channel</keyword>
<keyword evidence="4 10" id="KW-1133">Transmembrane helix</keyword>
<dbReference type="Proteomes" id="UP001059380">
    <property type="component" value="Chromosome"/>
</dbReference>
<proteinExistence type="predicted"/>
<dbReference type="Pfam" id="PF00654">
    <property type="entry name" value="Voltage_CLC"/>
    <property type="match status" value="1"/>
</dbReference>
<evidence type="ECO:0000256" key="6">
    <source>
        <dbReference type="ARBA" id="ARBA00023136"/>
    </source>
</evidence>
<dbReference type="PRINTS" id="PR00762">
    <property type="entry name" value="CLCHANNEL"/>
</dbReference>
<feature type="domain" description="CBS" evidence="11">
    <location>
        <begin position="534"/>
        <end position="582"/>
    </location>
</feature>
<evidence type="ECO:0000259" key="11">
    <source>
        <dbReference type="Pfam" id="PF00571"/>
    </source>
</evidence>
<dbReference type="InterPro" id="IPR000644">
    <property type="entry name" value="CBS_dom"/>
</dbReference>
<name>A0A9J7BQI8_9BACT</name>
<evidence type="ECO:0000256" key="4">
    <source>
        <dbReference type="ARBA" id="ARBA00022989"/>
    </source>
</evidence>
<reference evidence="12" key="1">
    <citation type="submission" date="2021-04" db="EMBL/GenBank/DDBJ databases">
        <title>Phylogenetic analysis of Acidobacteriaceae.</title>
        <authorList>
            <person name="Qiu L."/>
            <person name="Zhang Q."/>
        </authorList>
    </citation>
    <scope>NUCLEOTIDE SEQUENCE</scope>
    <source>
        <strain evidence="12">DSM 25168</strain>
    </source>
</reference>
<organism evidence="12 13">
    <name type="scientific">Occallatibacter riparius</name>
    <dbReference type="NCBI Taxonomy" id="1002689"/>
    <lineage>
        <taxon>Bacteria</taxon>
        <taxon>Pseudomonadati</taxon>
        <taxon>Acidobacteriota</taxon>
        <taxon>Terriglobia</taxon>
        <taxon>Terriglobales</taxon>
        <taxon>Acidobacteriaceae</taxon>
        <taxon>Occallatibacter</taxon>
    </lineage>
</organism>